<sequence>MRTYTTVSGDTFDLIAKKELGNEYLFPLLLKENYRHRETLIFSAGIELKIPELNATKIYDTGPSWLTPEDDESLTEDINVLNGVDA</sequence>
<evidence type="ECO:0000313" key="1">
    <source>
        <dbReference type="EMBL" id="MFD2911429.1"/>
    </source>
</evidence>
<reference evidence="2" key="1">
    <citation type="journal article" date="2019" name="Int. J. Syst. Evol. Microbiol.">
        <title>The Global Catalogue of Microorganisms (GCM) 10K type strain sequencing project: providing services to taxonomists for standard genome sequencing and annotation.</title>
        <authorList>
            <consortium name="The Broad Institute Genomics Platform"/>
            <consortium name="The Broad Institute Genome Sequencing Center for Infectious Disease"/>
            <person name="Wu L."/>
            <person name="Ma J."/>
        </authorList>
    </citation>
    <scope>NUCLEOTIDE SEQUENCE [LARGE SCALE GENOMIC DNA]</scope>
    <source>
        <strain evidence="2">KCTC 13528</strain>
    </source>
</reference>
<comment type="caution">
    <text evidence="1">The sequence shown here is derived from an EMBL/GenBank/DDBJ whole genome shotgun (WGS) entry which is preliminary data.</text>
</comment>
<protein>
    <submittedName>
        <fullName evidence="1">Phage tail protein</fullName>
    </submittedName>
</protein>
<dbReference type="EMBL" id="JBHUPG010000009">
    <property type="protein sequence ID" value="MFD2911429.1"/>
    <property type="molecule type" value="Genomic_DNA"/>
</dbReference>
<evidence type="ECO:0000313" key="2">
    <source>
        <dbReference type="Proteomes" id="UP001597561"/>
    </source>
</evidence>
<dbReference type="Proteomes" id="UP001597561">
    <property type="component" value="Unassembled WGS sequence"/>
</dbReference>
<accession>A0ABW5ZEQ7</accession>
<proteinExistence type="predicted"/>
<name>A0ABW5ZEQ7_9BACL</name>
<gene>
    <name evidence="1" type="ORF">ACFS5P_06040</name>
</gene>
<keyword evidence="2" id="KW-1185">Reference proteome</keyword>
<dbReference type="RefSeq" id="WP_204730058.1">
    <property type="nucleotide sequence ID" value="NZ_JAFBDK010000013.1"/>
</dbReference>
<organism evidence="1 2">
    <name type="scientific">Jeotgalibacillus terrae</name>
    <dbReference type="NCBI Taxonomy" id="587735"/>
    <lineage>
        <taxon>Bacteria</taxon>
        <taxon>Bacillati</taxon>
        <taxon>Bacillota</taxon>
        <taxon>Bacilli</taxon>
        <taxon>Bacillales</taxon>
        <taxon>Caryophanaceae</taxon>
        <taxon>Jeotgalibacillus</taxon>
    </lineage>
</organism>